<name>A0A0C9LZP3_9FUNG</name>
<dbReference type="EMBL" id="DF836291">
    <property type="protein sequence ID" value="GAN00761.1"/>
    <property type="molecule type" value="Genomic_DNA"/>
</dbReference>
<keyword evidence="2" id="KW-1185">Reference proteome</keyword>
<accession>A0A0C9LZP3</accession>
<organism evidence="1">
    <name type="scientific">Mucor ambiguus</name>
    <dbReference type="NCBI Taxonomy" id="91626"/>
    <lineage>
        <taxon>Eukaryota</taxon>
        <taxon>Fungi</taxon>
        <taxon>Fungi incertae sedis</taxon>
        <taxon>Mucoromycota</taxon>
        <taxon>Mucoromycotina</taxon>
        <taxon>Mucoromycetes</taxon>
        <taxon>Mucorales</taxon>
        <taxon>Mucorineae</taxon>
        <taxon>Mucoraceae</taxon>
        <taxon>Mucor</taxon>
    </lineage>
</organism>
<dbReference type="AlphaFoldDB" id="A0A0C9LZP3"/>
<evidence type="ECO:0000313" key="1">
    <source>
        <dbReference type="EMBL" id="GAN00761.1"/>
    </source>
</evidence>
<proteinExistence type="predicted"/>
<sequence>MPARLTQDLRNTIQSLLQRGHLFSKTKSMYPRVGSSTLTRLRKLYCPKLLASPPGGRPKRLGDGPRATQEILRSMGEDMSISGICKSL</sequence>
<dbReference type="Proteomes" id="UP000053815">
    <property type="component" value="Unassembled WGS sequence"/>
</dbReference>
<gene>
    <name evidence="1" type="ORF">MAM1_0002c00183</name>
</gene>
<protein>
    <submittedName>
        <fullName evidence="1">Uncharacterized protein</fullName>
    </submittedName>
</protein>
<evidence type="ECO:0000313" key="2">
    <source>
        <dbReference type="Proteomes" id="UP000053815"/>
    </source>
</evidence>
<reference evidence="1" key="1">
    <citation type="submission" date="2014-09" db="EMBL/GenBank/DDBJ databases">
        <title>Draft genome sequence of an oleaginous Mucoromycotina fungus Mucor ambiguus NBRC6742.</title>
        <authorList>
            <person name="Takeda I."/>
            <person name="Yamane N."/>
            <person name="Morita T."/>
            <person name="Tamano K."/>
            <person name="Machida M."/>
            <person name="Baker S."/>
            <person name="Koike H."/>
        </authorList>
    </citation>
    <scope>NUCLEOTIDE SEQUENCE</scope>
    <source>
        <strain evidence="1">NBRC 6742</strain>
    </source>
</reference>